<reference evidence="1 4" key="1">
    <citation type="journal article" date="2016" name="Genome Announc.">
        <title>Complete Genome Sequence of the Amino Acid-Fermenting Clostridium propionicum X2 (DSM 1682).</title>
        <authorList>
            <person name="Poehlein A."/>
            <person name="Schlien K."/>
            <person name="Chowdhury N.P."/>
            <person name="Gottschalk G."/>
            <person name="Buckel W."/>
            <person name="Daniel R."/>
        </authorList>
    </citation>
    <scope>NUCLEOTIDE SEQUENCE [LARGE SCALE GENOMIC DNA]</scope>
    <source>
        <strain evidence="1 4">X2</strain>
    </source>
</reference>
<dbReference type="EMBL" id="CP014223">
    <property type="protein sequence ID" value="AMJ40700.1"/>
    <property type="molecule type" value="Genomic_DNA"/>
</dbReference>
<dbReference type="Proteomes" id="UP000184204">
    <property type="component" value="Unassembled WGS sequence"/>
</dbReference>
<accession>A0A0X1U6Y8</accession>
<evidence type="ECO:0000313" key="5">
    <source>
        <dbReference type="Proteomes" id="UP000184204"/>
    </source>
</evidence>
<dbReference type="EMBL" id="CP014223">
    <property type="protein sequence ID" value="AMJ42326.1"/>
    <property type="molecule type" value="Genomic_DNA"/>
</dbReference>
<proteinExistence type="predicted"/>
<dbReference type="OrthoDB" id="2056368at2"/>
<reference evidence="5" key="4">
    <citation type="submission" date="2016-11" db="EMBL/GenBank/DDBJ databases">
        <authorList>
            <person name="Jaros S."/>
            <person name="Januszkiewicz K."/>
            <person name="Wedrychowicz H."/>
        </authorList>
    </citation>
    <scope>NUCLEOTIDE SEQUENCE [LARGE SCALE GENOMIC DNA]</scope>
    <source>
        <strain evidence="5">DSM 1682</strain>
    </source>
</reference>
<evidence type="ECO:0000313" key="1">
    <source>
        <dbReference type="EMBL" id="AMJ40700.1"/>
    </source>
</evidence>
<dbReference type="EMBL" id="FQUA01000026">
    <property type="protein sequence ID" value="SHF16658.1"/>
    <property type="molecule type" value="Genomic_DNA"/>
</dbReference>
<dbReference type="KEGG" id="cpro:CPRO_11050"/>
<gene>
    <name evidence="1" type="ORF">CPRO_11050</name>
    <name evidence="2" type="ORF">CPRO_27800</name>
    <name evidence="3" type="ORF">SAMN02745151_02996</name>
</gene>
<sequence length="89" mass="10381">MPSDTGEEVKEYLTTETEELKKVSDYSGLNFDECLSLGMDTYKQLFRDAFIHDMKQSKEGKEYLEDCWLLQQTTPDRGKLKERFGGDNK</sequence>
<evidence type="ECO:0000313" key="3">
    <source>
        <dbReference type="EMBL" id="SHF16658.1"/>
    </source>
</evidence>
<dbReference type="AlphaFoldDB" id="A0A0X1U6Y8"/>
<dbReference type="Proteomes" id="UP000068026">
    <property type="component" value="Chromosome"/>
</dbReference>
<evidence type="ECO:0000313" key="4">
    <source>
        <dbReference type="Proteomes" id="UP000068026"/>
    </source>
</evidence>
<organism evidence="3 5">
    <name type="scientific">Anaerotignum propionicum DSM 1682</name>
    <dbReference type="NCBI Taxonomy" id="991789"/>
    <lineage>
        <taxon>Bacteria</taxon>
        <taxon>Bacillati</taxon>
        <taxon>Bacillota</taxon>
        <taxon>Clostridia</taxon>
        <taxon>Lachnospirales</taxon>
        <taxon>Anaerotignaceae</taxon>
        <taxon>Anaerotignum</taxon>
    </lineage>
</organism>
<reference evidence="4" key="2">
    <citation type="submission" date="2016-01" db="EMBL/GenBank/DDBJ databases">
        <authorList>
            <person name="Poehlein A."/>
            <person name="Schlien K."/>
            <person name="Gottschalk G."/>
            <person name="Buckel W."/>
            <person name="Daniel R."/>
        </authorList>
    </citation>
    <scope>NUCLEOTIDE SEQUENCE [LARGE SCALE GENOMIC DNA]</scope>
    <source>
        <strain evidence="4">X2</strain>
    </source>
</reference>
<dbReference type="KEGG" id="cpro:CPRO_27800"/>
<name>A0A0X1U6Y8_ANAPI</name>
<reference evidence="3" key="3">
    <citation type="submission" date="2016-11" db="EMBL/GenBank/DDBJ databases">
        <authorList>
            <person name="Varghese N."/>
            <person name="Submissions S."/>
        </authorList>
    </citation>
    <scope>NUCLEOTIDE SEQUENCE</scope>
    <source>
        <strain evidence="3">DSM 1682</strain>
    </source>
</reference>
<keyword evidence="4" id="KW-1185">Reference proteome</keyword>
<protein>
    <submittedName>
        <fullName evidence="3">Uncharacterized protein</fullName>
    </submittedName>
</protein>
<evidence type="ECO:0000313" key="2">
    <source>
        <dbReference type="EMBL" id="AMJ42326.1"/>
    </source>
</evidence>